<dbReference type="CDD" id="cd00477">
    <property type="entry name" value="FTHFS"/>
    <property type="match status" value="1"/>
</dbReference>
<organism evidence="7 8">
    <name type="scientific">Lysinibacillus pakistanensis</name>
    <dbReference type="NCBI Taxonomy" id="759811"/>
    <lineage>
        <taxon>Bacteria</taxon>
        <taxon>Bacillati</taxon>
        <taxon>Bacillota</taxon>
        <taxon>Bacilli</taxon>
        <taxon>Bacillales</taxon>
        <taxon>Bacillaceae</taxon>
        <taxon>Lysinibacillus</taxon>
    </lineage>
</organism>
<evidence type="ECO:0000256" key="2">
    <source>
        <dbReference type="ARBA" id="ARBA00022563"/>
    </source>
</evidence>
<keyword evidence="2 6" id="KW-0554">One-carbon metabolism</keyword>
<comment type="similarity">
    <text evidence="6">Belongs to the formate--tetrahydrofolate ligase family.</text>
</comment>
<dbReference type="SUPFAM" id="SSF52540">
    <property type="entry name" value="P-loop containing nucleoside triphosphate hydrolases"/>
    <property type="match status" value="1"/>
</dbReference>
<dbReference type="Pfam" id="PF01268">
    <property type="entry name" value="FTHFS"/>
    <property type="match status" value="1"/>
</dbReference>
<dbReference type="GO" id="GO:0004329">
    <property type="term" value="F:formate-tetrahydrofolate ligase activity"/>
    <property type="evidence" value="ECO:0007669"/>
    <property type="project" value="UniProtKB-EC"/>
</dbReference>
<dbReference type="InterPro" id="IPR027417">
    <property type="entry name" value="P-loop_NTPase"/>
</dbReference>
<reference evidence="7 8" key="1">
    <citation type="submission" date="2019-11" db="EMBL/GenBank/DDBJ databases">
        <title>Whole Genome Sequencing and Comparative Genomic Analyses of Lysinibacillus pakistanensis LZH-9, a Halotolerant Strain with Excellent COD Removal Capability.</title>
        <authorList>
            <person name="Zhou H."/>
        </authorList>
    </citation>
    <scope>NUCLEOTIDE SEQUENCE [LARGE SCALE GENOMIC DNA]</scope>
    <source>
        <strain evidence="7 8">LZH-9</strain>
    </source>
</reference>
<dbReference type="PROSITE" id="PS00722">
    <property type="entry name" value="FTHFS_2"/>
    <property type="match status" value="1"/>
</dbReference>
<evidence type="ECO:0000256" key="3">
    <source>
        <dbReference type="ARBA" id="ARBA00022598"/>
    </source>
</evidence>
<evidence type="ECO:0000313" key="7">
    <source>
        <dbReference type="EMBL" id="QGG51097.1"/>
    </source>
</evidence>
<evidence type="ECO:0000313" key="8">
    <source>
        <dbReference type="Proteomes" id="UP000373269"/>
    </source>
</evidence>
<keyword evidence="3 6" id="KW-0436">Ligase</keyword>
<dbReference type="EMBL" id="CP045835">
    <property type="protein sequence ID" value="QGG51097.1"/>
    <property type="molecule type" value="Genomic_DNA"/>
</dbReference>
<dbReference type="InterPro" id="IPR000559">
    <property type="entry name" value="Formate_THF_ligase"/>
</dbReference>
<comment type="pathway">
    <text evidence="1 6">One-carbon metabolism; tetrahydrofolate interconversion.</text>
</comment>
<feature type="binding site" evidence="6">
    <location>
        <begin position="69"/>
        <end position="76"/>
    </location>
    <ligand>
        <name>ATP</name>
        <dbReference type="ChEBI" id="CHEBI:30616"/>
    </ligand>
</feature>
<evidence type="ECO:0000256" key="5">
    <source>
        <dbReference type="ARBA" id="ARBA00022840"/>
    </source>
</evidence>
<keyword evidence="5 6" id="KW-0067">ATP-binding</keyword>
<dbReference type="Proteomes" id="UP000373269">
    <property type="component" value="Chromosome"/>
</dbReference>
<dbReference type="InterPro" id="IPR020628">
    <property type="entry name" value="Formate_THF_ligase_CS"/>
</dbReference>
<keyword evidence="4 6" id="KW-0547">Nucleotide-binding</keyword>
<gene>
    <name evidence="6" type="primary">fhs</name>
    <name evidence="7" type="ORF">GDS87_09040</name>
</gene>
<keyword evidence="8" id="KW-1185">Reference proteome</keyword>
<dbReference type="EC" id="6.3.4.3" evidence="6"/>
<sequence length="559" mass="60326">MTTKNQPLTDLEIASQAVMKPITDIAKTAGIPEDALEQYGRYKAKIDPLKITAHGEDAKVVLVTAISPTPAGEGKSTVTVGLADALHQLNKNVVVALREPSLGPVMGVKGGATGGGYAQVVPMEDINLHFTGDLHAITTANNALSAFIDNHIHQGNVLNIDPRRIIWKRVMDLNDRTLRKVVVGLGGPVQGMPREDGFDITVASEIMAVFCLATSIEDLRERLASIVIGYTFEREPVFVRDLQVEGALTLLLKDAFKPNLVQTLEGTPAIIHGGPFANIAHGCNSIMATQTARKLADIVITEAGFGSDLGAEKFMNIKARKAGFKPSAVVIVATIRALKMHGGVAKTALVGENVAALLQGIENLAKHVETIRTFGVEPIIALNRFITDTEAELEAVLNWCKMNHVRIARTNVWEEGGKGGLALAEQVLAVLDEENNFSPLYDVTESIEEKVRTIVQKVYGGKDVQFTDQAKKQIVQIEKFGWDVLPICMAKTQYSLSDQPNLLGRPESFTVTIREVIPKLGAGFLVCLTGDIMTMPGLPKAPAALRMDVDNEGHAIGLF</sequence>
<evidence type="ECO:0000256" key="6">
    <source>
        <dbReference type="HAMAP-Rule" id="MF_01543"/>
    </source>
</evidence>
<comment type="catalytic activity">
    <reaction evidence="6">
        <text>(6S)-5,6,7,8-tetrahydrofolate + formate + ATP = (6R)-10-formyltetrahydrofolate + ADP + phosphate</text>
        <dbReference type="Rhea" id="RHEA:20221"/>
        <dbReference type="ChEBI" id="CHEBI:15740"/>
        <dbReference type="ChEBI" id="CHEBI:30616"/>
        <dbReference type="ChEBI" id="CHEBI:43474"/>
        <dbReference type="ChEBI" id="CHEBI:57453"/>
        <dbReference type="ChEBI" id="CHEBI:195366"/>
        <dbReference type="ChEBI" id="CHEBI:456216"/>
        <dbReference type="EC" id="6.3.4.3"/>
    </reaction>
</comment>
<dbReference type="RefSeq" id="WP_369595340.1">
    <property type="nucleotide sequence ID" value="NZ_CP045835.1"/>
</dbReference>
<dbReference type="NCBIfam" id="NF010030">
    <property type="entry name" value="PRK13505.1"/>
    <property type="match status" value="1"/>
</dbReference>
<protein>
    <recommendedName>
        <fullName evidence="6">Formate--tetrahydrofolate ligase</fullName>
        <ecNumber evidence="6">6.3.4.3</ecNumber>
    </recommendedName>
    <alternativeName>
        <fullName evidence="6">Formyltetrahydrofolate synthetase</fullName>
        <shortName evidence="6">FHS</shortName>
        <shortName evidence="6">FTHFS</shortName>
    </alternativeName>
</protein>
<dbReference type="Gene3D" id="3.40.50.300">
    <property type="entry name" value="P-loop containing nucleotide triphosphate hydrolases"/>
    <property type="match status" value="1"/>
</dbReference>
<evidence type="ECO:0000256" key="1">
    <source>
        <dbReference type="ARBA" id="ARBA00004777"/>
    </source>
</evidence>
<dbReference type="PROSITE" id="PS00721">
    <property type="entry name" value="FTHFS_1"/>
    <property type="match status" value="1"/>
</dbReference>
<proteinExistence type="inferred from homology"/>
<dbReference type="Gene3D" id="3.30.1510.10">
    <property type="entry name" value="Domain 2, N(10)-formyltetrahydrofolate synthetase"/>
    <property type="match status" value="1"/>
</dbReference>
<dbReference type="Gene3D" id="3.10.410.10">
    <property type="entry name" value="Formyltetrahydrofolate synthetase, domain 3"/>
    <property type="match status" value="1"/>
</dbReference>
<dbReference type="HAMAP" id="MF_01543">
    <property type="entry name" value="FTHFS"/>
    <property type="match status" value="1"/>
</dbReference>
<accession>A0ABX6DB57</accession>
<evidence type="ECO:0000256" key="4">
    <source>
        <dbReference type="ARBA" id="ARBA00022741"/>
    </source>
</evidence>
<name>A0ABX6DB57_9BACI</name>